<dbReference type="InterPro" id="IPR013785">
    <property type="entry name" value="Aldolase_TIM"/>
</dbReference>
<feature type="domain" description="Pyruvate carboxyltransferase" evidence="10">
    <location>
        <begin position="4"/>
        <end position="269"/>
    </location>
</feature>
<evidence type="ECO:0000256" key="8">
    <source>
        <dbReference type="NCBIfam" id="TIGR00977"/>
    </source>
</evidence>
<reference evidence="11 12" key="1">
    <citation type="submission" date="2009-02" db="EMBL/GenBank/DDBJ databases">
        <title>Sequencing of the draft genome and assembly of Dethiobacter alkaliphilus AHT 1.</title>
        <authorList>
            <consortium name="US DOE Joint Genome Institute (JGI-PGF)"/>
            <person name="Lucas S."/>
            <person name="Copeland A."/>
            <person name="Lapidus A."/>
            <person name="Glavina del Rio T."/>
            <person name="Dalin E."/>
            <person name="Tice H."/>
            <person name="Bruce D."/>
            <person name="Goodwin L."/>
            <person name="Pitluck S."/>
            <person name="Larimer F."/>
            <person name="Land M.L."/>
            <person name="Hauser L."/>
            <person name="Muyzer G."/>
        </authorList>
    </citation>
    <scope>NUCLEOTIDE SEQUENCE [LARGE SCALE GENOMIC DNA]</scope>
    <source>
        <strain evidence="11 12">AHT 1</strain>
    </source>
</reference>
<dbReference type="InterPro" id="IPR005675">
    <property type="entry name" value="Citramal_synthase"/>
</dbReference>
<evidence type="ECO:0000256" key="9">
    <source>
        <dbReference type="RuleBase" id="RU003523"/>
    </source>
</evidence>
<dbReference type="OrthoDB" id="9804858at2"/>
<dbReference type="GO" id="GO:0009097">
    <property type="term" value="P:isoleucine biosynthetic process"/>
    <property type="evidence" value="ECO:0007669"/>
    <property type="project" value="UniProtKB-UniRule"/>
</dbReference>
<organism evidence="11 12">
    <name type="scientific">Dethiobacter alkaliphilus AHT 1</name>
    <dbReference type="NCBI Taxonomy" id="555088"/>
    <lineage>
        <taxon>Bacteria</taxon>
        <taxon>Bacillati</taxon>
        <taxon>Bacillota</taxon>
        <taxon>Dethiobacteria</taxon>
        <taxon>Dethiobacterales</taxon>
        <taxon>Dethiobacteraceae</taxon>
        <taxon>Dethiobacter</taxon>
    </lineage>
</organism>
<keyword evidence="4" id="KW-0412">Isoleucine biosynthesis</keyword>
<dbReference type="SUPFAM" id="SSF110921">
    <property type="entry name" value="2-isopropylmalate synthase LeuA, allosteric (dimerisation) domain"/>
    <property type="match status" value="1"/>
</dbReference>
<dbReference type="InterPro" id="IPR000891">
    <property type="entry name" value="PYR_CT"/>
</dbReference>
<dbReference type="Proteomes" id="UP000006443">
    <property type="component" value="Unassembled WGS sequence"/>
</dbReference>
<dbReference type="PANTHER" id="PTHR43538:SF1">
    <property type="entry name" value="(R)-CITRAMALATE SYNTHASE"/>
    <property type="match status" value="1"/>
</dbReference>
<protein>
    <recommendedName>
        <fullName evidence="8">Citramalate synthase</fullName>
        <ecNumber evidence="8">2.3.3.21</ecNumber>
    </recommendedName>
</protein>
<dbReference type="AlphaFoldDB" id="C0GHP2"/>
<accession>C0GHP2</accession>
<dbReference type="Gene3D" id="3.20.20.70">
    <property type="entry name" value="Aldolase class I"/>
    <property type="match status" value="1"/>
</dbReference>
<dbReference type="SMART" id="SM00917">
    <property type="entry name" value="LeuA_dimer"/>
    <property type="match status" value="1"/>
</dbReference>
<dbReference type="PANTHER" id="PTHR43538">
    <property type="entry name" value="ALPHA-IPM SYNTHASE/HOMOCITRATE SYNTHASE"/>
    <property type="match status" value="1"/>
</dbReference>
<dbReference type="GO" id="GO:0003852">
    <property type="term" value="F:2-isopropylmalate synthase activity"/>
    <property type="evidence" value="ECO:0007669"/>
    <property type="project" value="InterPro"/>
</dbReference>
<evidence type="ECO:0000313" key="12">
    <source>
        <dbReference type="Proteomes" id="UP000006443"/>
    </source>
</evidence>
<dbReference type="Gene3D" id="1.10.238.260">
    <property type="match status" value="1"/>
</dbReference>
<dbReference type="Pfam" id="PF00682">
    <property type="entry name" value="HMGL-like"/>
    <property type="match status" value="1"/>
</dbReference>
<dbReference type="RefSeq" id="WP_008517074.1">
    <property type="nucleotide sequence ID" value="NZ_ACJM01000009.1"/>
</dbReference>
<comment type="similarity">
    <text evidence="2 9">Belongs to the alpha-IPM synthase/homocitrate synthase family.</text>
</comment>
<keyword evidence="12" id="KW-1185">Reference proteome</keyword>
<dbReference type="PROSITE" id="PS00816">
    <property type="entry name" value="AIPM_HOMOCIT_SYNTH_2"/>
    <property type="match status" value="1"/>
</dbReference>
<evidence type="ECO:0000256" key="1">
    <source>
        <dbReference type="ARBA" id="ARBA00004743"/>
    </source>
</evidence>
<dbReference type="eggNOG" id="COG0119">
    <property type="taxonomic scope" value="Bacteria"/>
</dbReference>
<gene>
    <name evidence="11" type="ORF">DealDRAFT_2001</name>
</gene>
<keyword evidence="5 9" id="KW-0808">Transferase</keyword>
<dbReference type="EC" id="2.3.3.21" evidence="8"/>
<dbReference type="PROSITE" id="PS00815">
    <property type="entry name" value="AIPM_HOMOCIT_SYNTH_1"/>
    <property type="match status" value="1"/>
</dbReference>
<evidence type="ECO:0000313" key="11">
    <source>
        <dbReference type="EMBL" id="EEG77248.1"/>
    </source>
</evidence>
<evidence type="ECO:0000256" key="3">
    <source>
        <dbReference type="ARBA" id="ARBA00022605"/>
    </source>
</evidence>
<comment type="pathway">
    <text evidence="1">Amino-acid biosynthesis; L-isoleucine biosynthesis; 2-oxobutanoate from pyruvate: step 1/3.</text>
</comment>
<dbReference type="InterPro" id="IPR013709">
    <property type="entry name" value="2-isopropylmalate_synth_dimer"/>
</dbReference>
<dbReference type="PROSITE" id="PS50991">
    <property type="entry name" value="PYR_CT"/>
    <property type="match status" value="1"/>
</dbReference>
<dbReference type="GO" id="GO:0043714">
    <property type="term" value="F:(R)-citramalate synthase activity"/>
    <property type="evidence" value="ECO:0007669"/>
    <property type="project" value="UniProtKB-UniRule"/>
</dbReference>
<comment type="catalytic activity">
    <reaction evidence="7">
        <text>pyruvate + acetyl-CoA + H2O = (3R)-citramalate + CoA + H(+)</text>
        <dbReference type="Rhea" id="RHEA:19045"/>
        <dbReference type="ChEBI" id="CHEBI:15361"/>
        <dbReference type="ChEBI" id="CHEBI:15377"/>
        <dbReference type="ChEBI" id="CHEBI:15378"/>
        <dbReference type="ChEBI" id="CHEBI:30934"/>
        <dbReference type="ChEBI" id="CHEBI:57287"/>
        <dbReference type="ChEBI" id="CHEBI:57288"/>
        <dbReference type="EC" id="2.3.3.21"/>
    </reaction>
</comment>
<comment type="caution">
    <text evidence="11">The sequence shown here is derived from an EMBL/GenBank/DDBJ whole genome shotgun (WGS) entry which is preliminary data.</text>
</comment>
<dbReference type="Pfam" id="PF22617">
    <property type="entry name" value="HCS_D2"/>
    <property type="match status" value="1"/>
</dbReference>
<dbReference type="Pfam" id="PF08502">
    <property type="entry name" value="LeuA_dimer"/>
    <property type="match status" value="1"/>
</dbReference>
<keyword evidence="3" id="KW-0028">Amino-acid biosynthesis</keyword>
<evidence type="ECO:0000256" key="2">
    <source>
        <dbReference type="ARBA" id="ARBA00006154"/>
    </source>
</evidence>
<proteinExistence type="inferred from homology"/>
<evidence type="ECO:0000256" key="4">
    <source>
        <dbReference type="ARBA" id="ARBA00022624"/>
    </source>
</evidence>
<keyword evidence="6" id="KW-0100">Branched-chain amino acid biosynthesis</keyword>
<dbReference type="GO" id="GO:0009098">
    <property type="term" value="P:L-leucine biosynthetic process"/>
    <property type="evidence" value="ECO:0007669"/>
    <property type="project" value="InterPro"/>
</dbReference>
<evidence type="ECO:0000259" key="10">
    <source>
        <dbReference type="PROSITE" id="PS50991"/>
    </source>
</evidence>
<evidence type="ECO:0000256" key="5">
    <source>
        <dbReference type="ARBA" id="ARBA00022679"/>
    </source>
</evidence>
<evidence type="ECO:0000256" key="7">
    <source>
        <dbReference type="ARBA" id="ARBA00048263"/>
    </source>
</evidence>
<dbReference type="InterPro" id="IPR002034">
    <property type="entry name" value="AIPM/Hcit_synth_CS"/>
</dbReference>
<dbReference type="InterPro" id="IPR036230">
    <property type="entry name" value="LeuA_allosteric_dom_sf"/>
</dbReference>
<dbReference type="Gene3D" id="3.30.160.270">
    <property type="match status" value="1"/>
</dbReference>
<dbReference type="EMBL" id="ACJM01000009">
    <property type="protein sequence ID" value="EEG77248.1"/>
    <property type="molecule type" value="Genomic_DNA"/>
</dbReference>
<dbReference type="SUPFAM" id="SSF51569">
    <property type="entry name" value="Aldolase"/>
    <property type="match status" value="1"/>
</dbReference>
<name>C0GHP2_DETAL</name>
<dbReference type="UniPathway" id="UPA00047">
    <property type="reaction ID" value="UER00066"/>
</dbReference>
<dbReference type="STRING" id="555088.DealDRAFT_2001"/>
<evidence type="ECO:0000256" key="6">
    <source>
        <dbReference type="ARBA" id="ARBA00023304"/>
    </source>
</evidence>
<dbReference type="InterPro" id="IPR054691">
    <property type="entry name" value="LeuA/HCS_post-cat"/>
</dbReference>
<sequence length="541" mass="60676">MSRLTVYDTTLRDGSQREGISFSVSDKLKITQRLDDFGIDYIEGGWPGSNPKDIEYFRKVRQLDLKHSKISAFSSTRRAGIRVQDDLNIQALLAAETNVVTIFGKSWDFHVTDAIGTTLEENLAMISDTVAYFKEMGREVIYDAEHFFDGYRHNPEYAMATIKAAEEAGADMVVLCDTNGGMMPFALQQILQHVRSRITSKLGIHAHDDAGMAVSNSIIAAEMGFDQIQGTINGYGERCGNANLCTIIPNLQLKLSMLIVEPEQLEQLTCLSRYVAELANLSPQEQQPYVGENAFAHKGGIHVDAVLKHAHTYEHLQPELVGNSRRILVSELSGKSNVLYKAREHNIDLSKETPETKAVLDRIKEMEYQGYQFEGAEASFELLIWKALKVHQRLFELVGVRTFVEKIGDNGNILSEATVKVRVDNREYLTAGEGNGPVHALDEALRKALLQVYPEIRHFHLVDYKVRVLDGKDGTGAKVRVLIETRDERKKKSWGTVGVSPNLIEASWQALVDSVEYGLMNANKAKMKELRKAVKQFRMEG</sequence>
<dbReference type="NCBIfam" id="TIGR00977">
    <property type="entry name" value="citramal_synth"/>
    <property type="match status" value="1"/>
</dbReference>
<dbReference type="CDD" id="cd07941">
    <property type="entry name" value="DRE_TIM_LeuA3"/>
    <property type="match status" value="1"/>
</dbReference>